<sequence>MNQQYTFQIISQSEPGLNNRSFSVTVGKIVGGCSAINAQMFDRGSAADYDAWGDVTGSEFREAGWTWDGLLPYFKKSVTFTPPPASDVEKYGYTYDVEAAYGGNGSVQAIYPPFQWPSEKVMRTAWAELGATPQKEAAGGKAYGVFWLPSSQDPKTQTRSYARTAHYDPVASRGNYHLLVGHKVTELILAETDNEERGFEAQGVKIQPVDGKNVTTVSVLSDQEVILAAGAIHSPGILQRSGIGPKDVLSAANISLKVELPGVGQNFQDHATTSLFYDMTSDLPGPMDMFMNQTLYQEALRQYEQEQKGPLTLSGGNSGAFLPLSLITNSSQTILSAINSQDPSAYRPKDTHPTVLEGYANQLDSLKKLLSSKEAAVFEYPISVGAMIAFLKPLSRGSVNIDPLNPLAEPLVSYRTLTHPADLAMFIQGIKVFRRLYTMPSAKTLGPVELFPGQMVQTDDDWAKWLKTSITPSFYHPVGTASLGPKSKGGVVGPDLRVHGVTSLRVVDASVMPLIPGTHTSSTVYAVAEKAADLIIKDGQ</sequence>
<feature type="binding site" evidence="3">
    <location>
        <position position="184"/>
    </location>
    <ligand>
        <name>FAD</name>
        <dbReference type="ChEBI" id="CHEBI:57692"/>
    </ligand>
</feature>
<dbReference type="Pfam" id="PF05199">
    <property type="entry name" value="GMC_oxred_C"/>
    <property type="match status" value="1"/>
</dbReference>
<protein>
    <submittedName>
        <fullName evidence="5">GMC oxidoreductase</fullName>
    </submittedName>
</protein>
<dbReference type="PANTHER" id="PTHR11552">
    <property type="entry name" value="GLUCOSE-METHANOL-CHOLINE GMC OXIDOREDUCTASE"/>
    <property type="match status" value="1"/>
</dbReference>
<comment type="similarity">
    <text evidence="1">Belongs to the GMC oxidoreductase family.</text>
</comment>
<dbReference type="Proteomes" id="UP000800094">
    <property type="component" value="Unassembled WGS sequence"/>
</dbReference>
<dbReference type="PANTHER" id="PTHR11552:SF115">
    <property type="entry name" value="DEHYDROGENASE XPTC-RELATED"/>
    <property type="match status" value="1"/>
</dbReference>
<dbReference type="EMBL" id="ML987190">
    <property type="protein sequence ID" value="KAF2255299.1"/>
    <property type="molecule type" value="Genomic_DNA"/>
</dbReference>
<dbReference type="GO" id="GO:0050660">
    <property type="term" value="F:flavin adenine dinucleotide binding"/>
    <property type="evidence" value="ECO:0007669"/>
    <property type="project" value="InterPro"/>
</dbReference>
<dbReference type="SUPFAM" id="SSF54373">
    <property type="entry name" value="FAD-linked reductases, C-terminal domain"/>
    <property type="match status" value="1"/>
</dbReference>
<dbReference type="OrthoDB" id="269227at2759"/>
<dbReference type="InterPro" id="IPR036188">
    <property type="entry name" value="FAD/NAD-bd_sf"/>
</dbReference>
<keyword evidence="3" id="KW-0274">FAD</keyword>
<name>A0A6A6IXT1_9PLEO</name>
<dbReference type="InterPro" id="IPR007867">
    <property type="entry name" value="GMC_OxRtase_C"/>
</dbReference>
<accession>A0A6A6IXT1</accession>
<dbReference type="SUPFAM" id="SSF51905">
    <property type="entry name" value="FAD/NAD(P)-binding domain"/>
    <property type="match status" value="1"/>
</dbReference>
<proteinExistence type="inferred from homology"/>
<dbReference type="PIRSF" id="PIRSF000137">
    <property type="entry name" value="Alcohol_oxidase"/>
    <property type="match status" value="1"/>
</dbReference>
<evidence type="ECO:0000256" key="3">
    <source>
        <dbReference type="PIRSR" id="PIRSR000137-2"/>
    </source>
</evidence>
<dbReference type="RefSeq" id="XP_033690303.1">
    <property type="nucleotide sequence ID" value="XM_033831428.1"/>
</dbReference>
<dbReference type="InterPro" id="IPR012132">
    <property type="entry name" value="GMC_OxRdtase"/>
</dbReference>
<feature type="domain" description="Glucose-methanol-choline oxidoreductase N-terminal" evidence="4">
    <location>
        <begin position="230"/>
        <end position="244"/>
    </location>
</feature>
<dbReference type="AlphaFoldDB" id="A0A6A6IXT1"/>
<dbReference type="GO" id="GO:0044550">
    <property type="term" value="P:secondary metabolite biosynthetic process"/>
    <property type="evidence" value="ECO:0007669"/>
    <property type="project" value="TreeGrafter"/>
</dbReference>
<keyword evidence="6" id="KW-1185">Reference proteome</keyword>
<comment type="cofactor">
    <cofactor evidence="3">
        <name>FAD</name>
        <dbReference type="ChEBI" id="CHEBI:57692"/>
    </cofactor>
</comment>
<dbReference type="InterPro" id="IPR000172">
    <property type="entry name" value="GMC_OxRdtase_N"/>
</dbReference>
<evidence type="ECO:0000313" key="5">
    <source>
        <dbReference type="EMBL" id="KAF2255299.1"/>
    </source>
</evidence>
<dbReference type="GO" id="GO:0016614">
    <property type="term" value="F:oxidoreductase activity, acting on CH-OH group of donors"/>
    <property type="evidence" value="ECO:0007669"/>
    <property type="project" value="InterPro"/>
</dbReference>
<reference evidence="5" key="1">
    <citation type="journal article" date="2020" name="Stud. Mycol.">
        <title>101 Dothideomycetes genomes: a test case for predicting lifestyles and emergence of pathogens.</title>
        <authorList>
            <person name="Haridas S."/>
            <person name="Albert R."/>
            <person name="Binder M."/>
            <person name="Bloem J."/>
            <person name="Labutti K."/>
            <person name="Salamov A."/>
            <person name="Andreopoulos B."/>
            <person name="Baker S."/>
            <person name="Barry K."/>
            <person name="Bills G."/>
            <person name="Bluhm B."/>
            <person name="Cannon C."/>
            <person name="Castanera R."/>
            <person name="Culley D."/>
            <person name="Daum C."/>
            <person name="Ezra D."/>
            <person name="Gonzalez J."/>
            <person name="Henrissat B."/>
            <person name="Kuo A."/>
            <person name="Liang C."/>
            <person name="Lipzen A."/>
            <person name="Lutzoni F."/>
            <person name="Magnuson J."/>
            <person name="Mondo S."/>
            <person name="Nolan M."/>
            <person name="Ohm R."/>
            <person name="Pangilinan J."/>
            <person name="Park H.-J."/>
            <person name="Ramirez L."/>
            <person name="Alfaro M."/>
            <person name="Sun H."/>
            <person name="Tritt A."/>
            <person name="Yoshinaga Y."/>
            <person name="Zwiers L.-H."/>
            <person name="Turgeon B."/>
            <person name="Goodwin S."/>
            <person name="Spatafora J."/>
            <person name="Crous P."/>
            <person name="Grigoriev I."/>
        </authorList>
    </citation>
    <scope>NUCLEOTIDE SEQUENCE</scope>
    <source>
        <strain evidence="5">CBS 122368</strain>
    </source>
</reference>
<dbReference type="Gene3D" id="3.50.50.60">
    <property type="entry name" value="FAD/NAD(P)-binding domain"/>
    <property type="match status" value="1"/>
</dbReference>
<evidence type="ECO:0000259" key="4">
    <source>
        <dbReference type="PROSITE" id="PS00624"/>
    </source>
</evidence>
<evidence type="ECO:0000256" key="2">
    <source>
        <dbReference type="PIRSR" id="PIRSR000137-1"/>
    </source>
</evidence>
<keyword evidence="3" id="KW-0285">Flavoprotein</keyword>
<feature type="active site" description="Proton donor" evidence="2">
    <location>
        <position position="476"/>
    </location>
</feature>
<dbReference type="Gene3D" id="3.30.560.10">
    <property type="entry name" value="Glucose Oxidase, domain 3"/>
    <property type="match status" value="1"/>
</dbReference>
<gene>
    <name evidence="5" type="ORF">BU26DRAFT_537717</name>
</gene>
<dbReference type="Pfam" id="PF00732">
    <property type="entry name" value="GMC_oxred_N"/>
    <property type="match status" value="1"/>
</dbReference>
<evidence type="ECO:0000313" key="6">
    <source>
        <dbReference type="Proteomes" id="UP000800094"/>
    </source>
</evidence>
<feature type="active site" description="Proton acceptor" evidence="2">
    <location>
        <position position="519"/>
    </location>
</feature>
<organism evidence="5 6">
    <name type="scientific">Trematosphaeria pertusa</name>
    <dbReference type="NCBI Taxonomy" id="390896"/>
    <lineage>
        <taxon>Eukaryota</taxon>
        <taxon>Fungi</taxon>
        <taxon>Dikarya</taxon>
        <taxon>Ascomycota</taxon>
        <taxon>Pezizomycotina</taxon>
        <taxon>Dothideomycetes</taxon>
        <taxon>Pleosporomycetidae</taxon>
        <taxon>Pleosporales</taxon>
        <taxon>Massarineae</taxon>
        <taxon>Trematosphaeriaceae</taxon>
        <taxon>Trematosphaeria</taxon>
    </lineage>
</organism>
<evidence type="ECO:0000256" key="1">
    <source>
        <dbReference type="ARBA" id="ARBA00010790"/>
    </source>
</evidence>
<dbReference type="GeneID" id="54584758"/>
<dbReference type="PROSITE" id="PS00624">
    <property type="entry name" value="GMC_OXRED_2"/>
    <property type="match status" value="1"/>
</dbReference>